<feature type="region of interest" description="Disordered" evidence="1">
    <location>
        <begin position="1"/>
        <end position="47"/>
    </location>
</feature>
<proteinExistence type="predicted"/>
<evidence type="ECO:0000313" key="2">
    <source>
        <dbReference type="EMBL" id="EJK66541.1"/>
    </source>
</evidence>
<dbReference type="Pfam" id="PF08238">
    <property type="entry name" value="Sel1"/>
    <property type="match status" value="3"/>
</dbReference>
<feature type="region of interest" description="Disordered" evidence="1">
    <location>
        <begin position="103"/>
        <end position="126"/>
    </location>
</feature>
<dbReference type="Proteomes" id="UP000266841">
    <property type="component" value="Unassembled WGS sequence"/>
</dbReference>
<feature type="non-terminal residue" evidence="2">
    <location>
        <position position="1"/>
    </location>
</feature>
<dbReference type="Gene3D" id="1.25.40.10">
    <property type="entry name" value="Tetratricopeptide repeat domain"/>
    <property type="match status" value="1"/>
</dbReference>
<dbReference type="PANTHER" id="PTHR45011:SF1">
    <property type="entry name" value="DAP3-BINDING CELL DEATH ENHANCER 1"/>
    <property type="match status" value="1"/>
</dbReference>
<dbReference type="PANTHER" id="PTHR45011">
    <property type="entry name" value="DAP3-BINDING CELL DEATH ENHANCER 1"/>
    <property type="match status" value="1"/>
</dbReference>
<comment type="caution">
    <text evidence="2">The sequence shown here is derived from an EMBL/GenBank/DDBJ whole genome shotgun (WGS) entry which is preliminary data.</text>
</comment>
<reference evidence="2 3" key="1">
    <citation type="journal article" date="2012" name="Genome Biol.">
        <title>Genome and low-iron response of an oceanic diatom adapted to chronic iron limitation.</title>
        <authorList>
            <person name="Lommer M."/>
            <person name="Specht M."/>
            <person name="Roy A.S."/>
            <person name="Kraemer L."/>
            <person name="Andreson R."/>
            <person name="Gutowska M.A."/>
            <person name="Wolf J."/>
            <person name="Bergner S.V."/>
            <person name="Schilhabel M.B."/>
            <person name="Klostermeier U.C."/>
            <person name="Beiko R.G."/>
            <person name="Rosenstiel P."/>
            <person name="Hippler M."/>
            <person name="Laroche J."/>
        </authorList>
    </citation>
    <scope>NUCLEOTIDE SEQUENCE [LARGE SCALE GENOMIC DNA]</scope>
    <source>
        <strain evidence="2 3">CCMP1005</strain>
    </source>
</reference>
<sequence>TDKTGSRHDNVASAVLPGSKRPQRSLRSVSTQTQEAGEVDMEGGDDDVDTREFVLCSPMGGAPPQGRSNALHRVKTVNTVGIELAVQTGGVDRNQVSYTDIVEGGGRRRKARRRRRGQFGAEATASPLPLRQIDQKPEDLHPVIRTPIPGNNGDMLAMIQARVSKNNDLGLQKDMRKAVELFTEAAELGFIDALYSLGVAHDRGEGDQQDYKMAAKFWSKAAMQGHVLSRHNLGCIEGQKGNDDRAVRHYLISAKIGVKESLDAIKKMLMVGEATKEQYVEALKGYQDAVEETKSHDRDEAKRLGH</sequence>
<feature type="compositionally biased region" description="Basic and acidic residues" evidence="1">
    <location>
        <begin position="1"/>
        <end position="10"/>
    </location>
</feature>
<dbReference type="InterPro" id="IPR011990">
    <property type="entry name" value="TPR-like_helical_dom_sf"/>
</dbReference>
<feature type="compositionally biased region" description="Polar residues" evidence="1">
    <location>
        <begin position="25"/>
        <end position="35"/>
    </location>
</feature>
<feature type="compositionally biased region" description="Acidic residues" evidence="1">
    <location>
        <begin position="37"/>
        <end position="47"/>
    </location>
</feature>
<dbReference type="InterPro" id="IPR052748">
    <property type="entry name" value="ISR_Activator"/>
</dbReference>
<gene>
    <name evidence="2" type="ORF">THAOC_12535</name>
</gene>
<organism evidence="2 3">
    <name type="scientific">Thalassiosira oceanica</name>
    <name type="common">Marine diatom</name>
    <dbReference type="NCBI Taxonomy" id="159749"/>
    <lineage>
        <taxon>Eukaryota</taxon>
        <taxon>Sar</taxon>
        <taxon>Stramenopiles</taxon>
        <taxon>Ochrophyta</taxon>
        <taxon>Bacillariophyta</taxon>
        <taxon>Coscinodiscophyceae</taxon>
        <taxon>Thalassiosirophycidae</taxon>
        <taxon>Thalassiosirales</taxon>
        <taxon>Thalassiosiraceae</taxon>
        <taxon>Thalassiosira</taxon>
    </lineage>
</organism>
<accession>K0SZS3</accession>
<protein>
    <submittedName>
        <fullName evidence="2">Uncharacterized protein</fullName>
    </submittedName>
</protein>
<evidence type="ECO:0000313" key="3">
    <source>
        <dbReference type="Proteomes" id="UP000266841"/>
    </source>
</evidence>
<dbReference type="eggNOG" id="KOG1550">
    <property type="taxonomic scope" value="Eukaryota"/>
</dbReference>
<dbReference type="SUPFAM" id="SSF81901">
    <property type="entry name" value="HCP-like"/>
    <property type="match status" value="1"/>
</dbReference>
<dbReference type="OrthoDB" id="27934at2759"/>
<keyword evidence="3" id="KW-1185">Reference proteome</keyword>
<feature type="compositionally biased region" description="Basic residues" evidence="1">
    <location>
        <begin position="107"/>
        <end position="117"/>
    </location>
</feature>
<dbReference type="EMBL" id="AGNL01014803">
    <property type="protein sequence ID" value="EJK66541.1"/>
    <property type="molecule type" value="Genomic_DNA"/>
</dbReference>
<dbReference type="SMART" id="SM00671">
    <property type="entry name" value="SEL1"/>
    <property type="match status" value="3"/>
</dbReference>
<name>K0SZS3_THAOC</name>
<dbReference type="AlphaFoldDB" id="K0SZS3"/>
<dbReference type="InterPro" id="IPR006597">
    <property type="entry name" value="Sel1-like"/>
</dbReference>
<evidence type="ECO:0000256" key="1">
    <source>
        <dbReference type="SAM" id="MobiDB-lite"/>
    </source>
</evidence>